<evidence type="ECO:0000313" key="4">
    <source>
        <dbReference type="Proteomes" id="UP001276659"/>
    </source>
</evidence>
<feature type="domain" description="DUF7514" evidence="2">
    <location>
        <begin position="13"/>
        <end position="171"/>
    </location>
</feature>
<evidence type="ECO:0000259" key="2">
    <source>
        <dbReference type="Pfam" id="PF24355"/>
    </source>
</evidence>
<sequence>MGSSAVAAQEYWGYLINPDRSPTPVFQQLLLGVANYINRHVAPWDTNCLTPTKLASFYRLVGGDYDSLFFDTEEASLSFIYQSLGCFHTLEPERDPYTRPSTPALTPQGFVRWQTVQLLLEPGEHVPFLQNAVKRFDLINPADGAPFPSILPKETLPVEPDADMIEWYATVSENLMLEAQASAARDLPPRPKLALSDFDLESSRDSSVDPHSVIEMAGPRNSYRNAPFANGRPSVHLPPQYMNPQYTNDAPWSPERRRNSLPNNKAYPASWPRDGPTPTSTRSFPQLPIRNTRPHHHHRAPSDLSTISTSTDDSSSITTSSASVSPVRYHAQLHPPTSPGAFRRSTHFPPQRPASHPQEFLAHQRQPSGEYKTKSVRWQDIDNVYDGPRFNTPNYRGQDNRSASASTRGVRLGDNSWDERERGRGRSAGPVTGVGGRGYPDRTRWR</sequence>
<dbReference type="Proteomes" id="UP001276659">
    <property type="component" value="Unassembled WGS sequence"/>
</dbReference>
<evidence type="ECO:0000256" key="1">
    <source>
        <dbReference type="SAM" id="MobiDB-lite"/>
    </source>
</evidence>
<feature type="compositionally biased region" description="Polar residues" evidence="1">
    <location>
        <begin position="391"/>
        <end position="407"/>
    </location>
</feature>
<comment type="caution">
    <text evidence="3">The sequence shown here is derived from an EMBL/GenBank/DDBJ whole genome shotgun (WGS) entry which is preliminary data.</text>
</comment>
<name>A0AAD9Z977_9LECA</name>
<dbReference type="AlphaFoldDB" id="A0AAD9Z977"/>
<dbReference type="EMBL" id="JASNWA010000007">
    <property type="protein sequence ID" value="KAK3173794.1"/>
    <property type="molecule type" value="Genomic_DNA"/>
</dbReference>
<dbReference type="InterPro" id="IPR055936">
    <property type="entry name" value="DUF7514"/>
</dbReference>
<protein>
    <recommendedName>
        <fullName evidence="2">DUF7514 domain-containing protein</fullName>
    </recommendedName>
</protein>
<dbReference type="Pfam" id="PF24355">
    <property type="entry name" value="DUF7514"/>
    <property type="match status" value="1"/>
</dbReference>
<organism evidence="3 4">
    <name type="scientific">Lepraria neglecta</name>
    <dbReference type="NCBI Taxonomy" id="209136"/>
    <lineage>
        <taxon>Eukaryota</taxon>
        <taxon>Fungi</taxon>
        <taxon>Dikarya</taxon>
        <taxon>Ascomycota</taxon>
        <taxon>Pezizomycotina</taxon>
        <taxon>Lecanoromycetes</taxon>
        <taxon>OSLEUM clade</taxon>
        <taxon>Lecanoromycetidae</taxon>
        <taxon>Lecanorales</taxon>
        <taxon>Lecanorineae</taxon>
        <taxon>Stereocaulaceae</taxon>
        <taxon>Lepraria</taxon>
    </lineage>
</organism>
<reference evidence="3" key="1">
    <citation type="submission" date="2022-11" db="EMBL/GenBank/DDBJ databases">
        <title>Chromosomal genome sequence assembly and mating type (MAT) locus characterization of the leprose asexual lichenized fungus Lepraria neglecta (Nyl.) Erichsen.</title>
        <authorList>
            <person name="Allen J.L."/>
            <person name="Pfeffer B."/>
        </authorList>
    </citation>
    <scope>NUCLEOTIDE SEQUENCE</scope>
    <source>
        <strain evidence="3">Allen 5258</strain>
    </source>
</reference>
<proteinExistence type="predicted"/>
<feature type="compositionally biased region" description="Basic and acidic residues" evidence="1">
    <location>
        <begin position="371"/>
        <end position="380"/>
    </location>
</feature>
<keyword evidence="4" id="KW-1185">Reference proteome</keyword>
<feature type="compositionally biased region" description="Low complexity" evidence="1">
    <location>
        <begin position="302"/>
        <end position="325"/>
    </location>
</feature>
<evidence type="ECO:0000313" key="3">
    <source>
        <dbReference type="EMBL" id="KAK3173794.1"/>
    </source>
</evidence>
<feature type="region of interest" description="Disordered" evidence="1">
    <location>
        <begin position="199"/>
        <end position="446"/>
    </location>
</feature>
<dbReference type="PANTHER" id="PTHR39611">
    <property type="entry name" value="HYDROXYPROLINE-RICH GLYCOPROTEIN DZ-HRGP-RELATED"/>
    <property type="match status" value="1"/>
</dbReference>
<dbReference type="PANTHER" id="PTHR39611:SF2">
    <property type="entry name" value="HYDROXYPROLINE-RICH GLYCOPROTEIN DZ-HRGP"/>
    <property type="match status" value="1"/>
</dbReference>
<accession>A0AAD9Z977</accession>
<gene>
    <name evidence="3" type="ORF">OEA41_007126</name>
</gene>